<protein>
    <submittedName>
        <fullName evidence="9">TIGR03013 family PEP-CTERM/XrtA system glycosyltransferase</fullName>
    </submittedName>
</protein>
<keyword evidence="4 7" id="KW-0812">Transmembrane</keyword>
<reference evidence="9 10" key="1">
    <citation type="submission" date="2020-09" db="EMBL/GenBank/DDBJ databases">
        <title>Pseudoxanthomonas sp. CAU 1598 isolated from sand of Yaerae Beach.</title>
        <authorList>
            <person name="Kim W."/>
        </authorList>
    </citation>
    <scope>NUCLEOTIDE SEQUENCE [LARGE SCALE GENOMIC DNA]</scope>
    <source>
        <strain evidence="9 10">CAU 1598</strain>
    </source>
</reference>
<dbReference type="EMBL" id="JACYTR010000005">
    <property type="protein sequence ID" value="MBD8524853.1"/>
    <property type="molecule type" value="Genomic_DNA"/>
</dbReference>
<dbReference type="GO" id="GO:0009242">
    <property type="term" value="P:colanic acid biosynthetic process"/>
    <property type="evidence" value="ECO:0007669"/>
    <property type="project" value="TreeGrafter"/>
</dbReference>
<dbReference type="GO" id="GO:0016020">
    <property type="term" value="C:membrane"/>
    <property type="evidence" value="ECO:0007669"/>
    <property type="project" value="UniProtKB-SubCell"/>
</dbReference>
<name>A0AAW3ZFC4_9GAMM</name>
<dbReference type="NCBIfam" id="TIGR03013">
    <property type="entry name" value="EpsB_2"/>
    <property type="match status" value="1"/>
</dbReference>
<dbReference type="Pfam" id="PF02397">
    <property type="entry name" value="Bac_transf"/>
    <property type="match status" value="1"/>
</dbReference>
<accession>A0AAW3ZFC4</accession>
<comment type="similarity">
    <text evidence="2">Belongs to the bacterial sugar transferase family.</text>
</comment>
<evidence type="ECO:0000256" key="3">
    <source>
        <dbReference type="ARBA" id="ARBA00022679"/>
    </source>
</evidence>
<feature type="transmembrane region" description="Helical" evidence="7">
    <location>
        <begin position="14"/>
        <end position="36"/>
    </location>
</feature>
<evidence type="ECO:0000313" key="9">
    <source>
        <dbReference type="EMBL" id="MBD8524853.1"/>
    </source>
</evidence>
<dbReference type="RefSeq" id="WP_192028204.1">
    <property type="nucleotide sequence ID" value="NZ_JACYTR010000005.1"/>
</dbReference>
<sequence length="468" mass="52112">MRSLSDALHPARRWVVLLGLAEFVVLFGAFHLAVWLRFGGDPKLTALAFGEVTERALIFTSVQVLALAAVGMYVMYAREGLNGYIVRGLLACLVGGAVLAILQYALPGQAIGRGVMAMALGLGWFGVIILRWIALHVVRAELLRRRVLVMGVGERAAQIDRRLRRRAERRTFQVVGYVPVDGDAHAVPREQWVQPSGSLLDLAEELDIDEIVTAADEQRGTMPLEELMQCRLHGVTISGLASFFEQESGRINLALVRPSWVVYAEGFDAGTVRSISKRGFDLLASSLLLLLALPLMLGTALAIALESRFRGPIFYRQERVGMAGESFQVIKFRSMRTDAERDGVARWATADDDRVTRVGKIIRKLRIDEIPQVLNVLRGDMSFVGPRPERPSFVRELTQEIPYYSLREAVKPGITGWAQIRYAYGASVDDAREKLSYDLYYVKNHSLVFDLLILLQTVEVVIFGKGAR</sequence>
<dbReference type="PANTHER" id="PTHR30576:SF21">
    <property type="entry name" value="UDP-GLUCOSE:UNDECAPRENYL-PHOSPHATE GLUCOSE-1-PHOSPHATE TRANSFERASE"/>
    <property type="match status" value="1"/>
</dbReference>
<evidence type="ECO:0000256" key="6">
    <source>
        <dbReference type="ARBA" id="ARBA00023136"/>
    </source>
</evidence>
<dbReference type="InterPro" id="IPR017475">
    <property type="entry name" value="EPS_sugar_tfrase"/>
</dbReference>
<feature type="transmembrane region" description="Helical" evidence="7">
    <location>
        <begin position="118"/>
        <end position="138"/>
    </location>
</feature>
<feature type="transmembrane region" description="Helical" evidence="7">
    <location>
        <begin position="282"/>
        <end position="305"/>
    </location>
</feature>
<feature type="domain" description="Bacterial sugar transferase" evidence="8">
    <location>
        <begin position="277"/>
        <end position="462"/>
    </location>
</feature>
<comment type="subcellular location">
    <subcellularLocation>
        <location evidence="1">Membrane</location>
        <topology evidence="1">Multi-pass membrane protein</topology>
    </subcellularLocation>
</comment>
<organism evidence="9 10">
    <name type="scientific">Pseudomarimonas arenosa</name>
    <dbReference type="NCBI Taxonomy" id="2774145"/>
    <lineage>
        <taxon>Bacteria</taxon>
        <taxon>Pseudomonadati</taxon>
        <taxon>Pseudomonadota</taxon>
        <taxon>Gammaproteobacteria</taxon>
        <taxon>Lysobacterales</taxon>
        <taxon>Lysobacteraceae</taxon>
        <taxon>Pseudomarimonas</taxon>
    </lineage>
</organism>
<keyword evidence="5 7" id="KW-1133">Transmembrane helix</keyword>
<evidence type="ECO:0000259" key="8">
    <source>
        <dbReference type="Pfam" id="PF02397"/>
    </source>
</evidence>
<keyword evidence="10" id="KW-1185">Reference proteome</keyword>
<evidence type="ECO:0000313" key="10">
    <source>
        <dbReference type="Proteomes" id="UP000613768"/>
    </source>
</evidence>
<evidence type="ECO:0000256" key="7">
    <source>
        <dbReference type="SAM" id="Phobius"/>
    </source>
</evidence>
<dbReference type="Proteomes" id="UP000613768">
    <property type="component" value="Unassembled WGS sequence"/>
</dbReference>
<feature type="transmembrane region" description="Helical" evidence="7">
    <location>
        <begin position="88"/>
        <end position="106"/>
    </location>
</feature>
<feature type="transmembrane region" description="Helical" evidence="7">
    <location>
        <begin position="56"/>
        <end position="76"/>
    </location>
</feature>
<dbReference type="InterPro" id="IPR017464">
    <property type="entry name" value="Sugar_tfrase_EpsB_2"/>
</dbReference>
<evidence type="ECO:0000256" key="5">
    <source>
        <dbReference type="ARBA" id="ARBA00022989"/>
    </source>
</evidence>
<gene>
    <name evidence="9" type="ORF">IFO71_03770</name>
</gene>
<dbReference type="GO" id="GO:0089702">
    <property type="term" value="F:undecaprenyl-phosphate glucose phosphotransferase activity"/>
    <property type="evidence" value="ECO:0007669"/>
    <property type="project" value="TreeGrafter"/>
</dbReference>
<dbReference type="AlphaFoldDB" id="A0AAW3ZFC4"/>
<comment type="caution">
    <text evidence="9">The sequence shown here is derived from an EMBL/GenBank/DDBJ whole genome shotgun (WGS) entry which is preliminary data.</text>
</comment>
<keyword evidence="6 7" id="KW-0472">Membrane</keyword>
<keyword evidence="3" id="KW-0808">Transferase</keyword>
<evidence type="ECO:0000256" key="4">
    <source>
        <dbReference type="ARBA" id="ARBA00022692"/>
    </source>
</evidence>
<dbReference type="PANTHER" id="PTHR30576">
    <property type="entry name" value="COLANIC BIOSYNTHESIS UDP-GLUCOSE LIPID CARRIER TRANSFERASE"/>
    <property type="match status" value="1"/>
</dbReference>
<dbReference type="InterPro" id="IPR003362">
    <property type="entry name" value="Bact_transf"/>
</dbReference>
<dbReference type="Gene3D" id="3.40.50.720">
    <property type="entry name" value="NAD(P)-binding Rossmann-like Domain"/>
    <property type="match status" value="1"/>
</dbReference>
<proteinExistence type="inferred from homology"/>
<dbReference type="NCBIfam" id="TIGR03025">
    <property type="entry name" value="EPS_sugtrans"/>
    <property type="match status" value="1"/>
</dbReference>
<evidence type="ECO:0000256" key="2">
    <source>
        <dbReference type="ARBA" id="ARBA00006464"/>
    </source>
</evidence>
<evidence type="ECO:0000256" key="1">
    <source>
        <dbReference type="ARBA" id="ARBA00004141"/>
    </source>
</evidence>